<protein>
    <submittedName>
        <fullName evidence="1">Uncharacterized protein</fullName>
    </submittedName>
</protein>
<dbReference type="AlphaFoldDB" id="A0AAT9F8F9"/>
<reference evidence="1" key="1">
    <citation type="journal article" date="2014" name="Appl. Environ. Microbiol.">
        <title>Molecular Epidemiology of Cases of Mycoplasma californicum Infection in Japan.</title>
        <authorList>
            <person name="Hata E."/>
            <person name="Suzuki K."/>
            <person name="Hanyu H."/>
            <person name="Itoh M."/>
            <person name="Higuchi H."/>
            <person name="Kobayashi H."/>
        </authorList>
    </citation>
    <scope>NUCLEOTIDE SEQUENCE</scope>
    <source>
        <strain evidence="1">HAZ160_1</strain>
    </source>
</reference>
<reference evidence="1" key="4">
    <citation type="submission" date="2024-06" db="EMBL/GenBank/DDBJ databases">
        <authorList>
            <consortium name="Mycoplasma californicum genome sequencing consortium"/>
            <person name="Hata E."/>
            <person name="Tanaka K."/>
            <person name="Tamamura Y."/>
        </authorList>
    </citation>
    <scope>NUCLEOTIDE SEQUENCE</scope>
    <source>
        <strain evidence="1">HAZ160_1</strain>
    </source>
</reference>
<reference evidence="1" key="3">
    <citation type="journal article" date="2019" name="Vet. Microbiol.">
        <title>Mutations associated with change of susceptibility to lincosamides and/or macrolides in field and laboratory-derived Mycoplasma californicum strains in Japan, and development of a rapid detection method for these mutations.</title>
        <authorList>
            <person name="Hata E."/>
            <person name="Nagai K."/>
            <person name="Murakami K."/>
        </authorList>
    </citation>
    <scope>NUCLEOTIDE SEQUENCE</scope>
    <source>
        <strain evidence="1">HAZ160_1</strain>
    </source>
</reference>
<sequence>MWAVCFYCKELASLLQLKDNCNVFSLLYSCIFFQLKSSNYFATKFITRARDIVIIPMKNMAHFINFFTPLSLFDLNNSRSPEPTNAPEKPFESGDIINEIIMIKILINIKTIEVINCIVMTPPNENMN</sequence>
<dbReference type="EMBL" id="AP013353">
    <property type="protein sequence ID" value="BAP01201.1"/>
    <property type="molecule type" value="Genomic_DNA"/>
</dbReference>
<evidence type="ECO:0000313" key="1">
    <source>
        <dbReference type="EMBL" id="BAP01201.1"/>
    </source>
</evidence>
<accession>A0AAT9F8F9</accession>
<gene>
    <name evidence="1" type="ORF">MCAL160_0786</name>
</gene>
<name>A0AAT9F8F9_9BACT</name>
<proteinExistence type="predicted"/>
<reference evidence="1" key="2">
    <citation type="journal article" date="2014" name="Genome Announc.">
        <title>Complete Genome Sequence of Mycoplasma californicum Strain HAZ160_1 from Bovine Mastitic Milk in Japan.</title>
        <authorList>
            <person name="Hata E."/>
            <person name="Murakami K."/>
        </authorList>
    </citation>
    <scope>NUCLEOTIDE SEQUENCE</scope>
    <source>
        <strain evidence="1">HAZ160_1</strain>
    </source>
</reference>
<dbReference type="KEGG" id="mcm:MCAL160_0786"/>
<organism evidence="1">
    <name type="scientific">Mycoplasmopsis californica HAZ160_1</name>
    <dbReference type="NCBI Taxonomy" id="1397850"/>
    <lineage>
        <taxon>Bacteria</taxon>
        <taxon>Bacillati</taxon>
        <taxon>Mycoplasmatota</taxon>
        <taxon>Mycoplasmoidales</taxon>
        <taxon>Metamycoplasmataceae</taxon>
        <taxon>Mycoplasmopsis</taxon>
    </lineage>
</organism>